<proteinExistence type="predicted"/>
<dbReference type="Proteomes" id="UP000434957">
    <property type="component" value="Unassembled WGS sequence"/>
</dbReference>
<protein>
    <submittedName>
        <fullName evidence="2">Uncharacterized protein</fullName>
    </submittedName>
</protein>
<dbReference type="AlphaFoldDB" id="A0A6A3KAQ7"/>
<dbReference type="Proteomes" id="UP000435112">
    <property type="component" value="Unassembled WGS sequence"/>
</dbReference>
<feature type="compositionally biased region" description="Low complexity" evidence="1">
    <location>
        <begin position="138"/>
        <end position="169"/>
    </location>
</feature>
<comment type="caution">
    <text evidence="2">The sequence shown here is derived from an EMBL/GenBank/DDBJ whole genome shotgun (WGS) entry which is preliminary data.</text>
</comment>
<feature type="region of interest" description="Disordered" evidence="1">
    <location>
        <begin position="138"/>
        <end position="190"/>
    </location>
</feature>
<evidence type="ECO:0000256" key="1">
    <source>
        <dbReference type="SAM" id="MobiDB-lite"/>
    </source>
</evidence>
<sequence length="190" mass="20343">MERENNTPKRVTLTLLYVNQFLGRTLAHLLVDCSHWCCEFCDAVRAVEYHSPDWQAALNWLALRMTTSASPSPSDPRPAGQPRHPSRPMRGPASRTPIMPDHLCSPRGMATAVSRASSPLPAACATVATPTDVPTISAHTAGKAASSGSSRSSSTDTTDPIAATATTDSTPEEAEELPVRRHFGLPAFPQ</sequence>
<evidence type="ECO:0000313" key="5">
    <source>
        <dbReference type="Proteomes" id="UP000435112"/>
    </source>
</evidence>
<keyword evidence="4" id="KW-1185">Reference proteome</keyword>
<evidence type="ECO:0000313" key="3">
    <source>
        <dbReference type="EMBL" id="KAE9320696.1"/>
    </source>
</evidence>
<accession>A0A6A3KAQ7</accession>
<feature type="region of interest" description="Disordered" evidence="1">
    <location>
        <begin position="67"/>
        <end position="102"/>
    </location>
</feature>
<reference evidence="2 5" key="1">
    <citation type="submission" date="2018-09" db="EMBL/GenBank/DDBJ databases">
        <title>Genomic investigation of the strawberry pathogen Phytophthora fragariae indicates pathogenicity is determined by transcriptional variation in three key races.</title>
        <authorList>
            <person name="Adams T.M."/>
            <person name="Armitage A.D."/>
            <person name="Sobczyk M.K."/>
            <person name="Bates H.J."/>
            <person name="Dunwell J.M."/>
            <person name="Nellist C.F."/>
            <person name="Harrison R.J."/>
        </authorList>
    </citation>
    <scope>NUCLEOTIDE SEQUENCE [LARGE SCALE GENOMIC DNA]</scope>
    <source>
        <strain evidence="2 5">SCRP324</strain>
        <strain evidence="3 4">SCRP333</strain>
    </source>
</reference>
<gene>
    <name evidence="2" type="ORF">PR002_g16972</name>
    <name evidence="3" type="ORF">PR003_g17656</name>
</gene>
<evidence type="ECO:0000313" key="4">
    <source>
        <dbReference type="Proteomes" id="UP000434957"/>
    </source>
</evidence>
<dbReference type="EMBL" id="QXFU01001332">
    <property type="protein sequence ID" value="KAE9004740.1"/>
    <property type="molecule type" value="Genomic_DNA"/>
</dbReference>
<dbReference type="EMBL" id="QXFT01001363">
    <property type="protein sequence ID" value="KAE9320696.1"/>
    <property type="molecule type" value="Genomic_DNA"/>
</dbReference>
<evidence type="ECO:0000313" key="2">
    <source>
        <dbReference type="EMBL" id="KAE9004740.1"/>
    </source>
</evidence>
<name>A0A6A3KAQ7_9STRA</name>
<organism evidence="2 5">
    <name type="scientific">Phytophthora rubi</name>
    <dbReference type="NCBI Taxonomy" id="129364"/>
    <lineage>
        <taxon>Eukaryota</taxon>
        <taxon>Sar</taxon>
        <taxon>Stramenopiles</taxon>
        <taxon>Oomycota</taxon>
        <taxon>Peronosporomycetes</taxon>
        <taxon>Peronosporales</taxon>
        <taxon>Peronosporaceae</taxon>
        <taxon>Phytophthora</taxon>
    </lineage>
</organism>